<sequence>MVKSGGSGFWGILQIFFDAPKGDDPIALNLSSMGKVLLEENGGNPLQISLNTVSIINVQKDSSDDQIVSSFEDYIEMESYRYSY</sequence>
<dbReference type="AlphaFoldDB" id="A0A7N2MU22"/>
<dbReference type="Gramene" id="QL10p040749:mrna">
    <property type="protein sequence ID" value="QL10p040749:mrna"/>
    <property type="gene ID" value="QL10p040749"/>
</dbReference>
<protein>
    <submittedName>
        <fullName evidence="1">Uncharacterized protein</fullName>
    </submittedName>
</protein>
<proteinExistence type="predicted"/>
<reference evidence="1 2" key="1">
    <citation type="journal article" date="2016" name="G3 (Bethesda)">
        <title>First Draft Assembly and Annotation of the Genome of a California Endemic Oak Quercus lobata Nee (Fagaceae).</title>
        <authorList>
            <person name="Sork V.L."/>
            <person name="Fitz-Gibbon S.T."/>
            <person name="Puiu D."/>
            <person name="Crepeau M."/>
            <person name="Gugger P.F."/>
            <person name="Sherman R."/>
            <person name="Stevens K."/>
            <person name="Langley C.H."/>
            <person name="Pellegrini M."/>
            <person name="Salzberg S.L."/>
        </authorList>
    </citation>
    <scope>NUCLEOTIDE SEQUENCE [LARGE SCALE GENOMIC DNA]</scope>
    <source>
        <strain evidence="1 2">cv. SW786</strain>
    </source>
</reference>
<organism evidence="1 2">
    <name type="scientific">Quercus lobata</name>
    <name type="common">Valley oak</name>
    <dbReference type="NCBI Taxonomy" id="97700"/>
    <lineage>
        <taxon>Eukaryota</taxon>
        <taxon>Viridiplantae</taxon>
        <taxon>Streptophyta</taxon>
        <taxon>Embryophyta</taxon>
        <taxon>Tracheophyta</taxon>
        <taxon>Spermatophyta</taxon>
        <taxon>Magnoliopsida</taxon>
        <taxon>eudicotyledons</taxon>
        <taxon>Gunneridae</taxon>
        <taxon>Pentapetalae</taxon>
        <taxon>rosids</taxon>
        <taxon>fabids</taxon>
        <taxon>Fagales</taxon>
        <taxon>Fagaceae</taxon>
        <taxon>Quercus</taxon>
    </lineage>
</organism>
<dbReference type="Proteomes" id="UP000594261">
    <property type="component" value="Chromosome 10"/>
</dbReference>
<accession>A0A7N2MU22</accession>
<dbReference type="EMBL" id="LRBV02000010">
    <property type="status" value="NOT_ANNOTATED_CDS"/>
    <property type="molecule type" value="Genomic_DNA"/>
</dbReference>
<evidence type="ECO:0000313" key="1">
    <source>
        <dbReference type="EnsemblPlants" id="QL10p040749:mrna"/>
    </source>
</evidence>
<reference evidence="1" key="2">
    <citation type="submission" date="2021-01" db="UniProtKB">
        <authorList>
            <consortium name="EnsemblPlants"/>
        </authorList>
    </citation>
    <scope>IDENTIFICATION</scope>
</reference>
<keyword evidence="2" id="KW-1185">Reference proteome</keyword>
<name>A0A7N2MU22_QUELO</name>
<dbReference type="InParanoid" id="A0A7N2MU22"/>
<evidence type="ECO:0000313" key="2">
    <source>
        <dbReference type="Proteomes" id="UP000594261"/>
    </source>
</evidence>
<dbReference type="EnsemblPlants" id="QL10p040749:mrna">
    <property type="protein sequence ID" value="QL10p040749:mrna"/>
    <property type="gene ID" value="QL10p040749"/>
</dbReference>